<keyword evidence="6" id="KW-1133">Transmembrane helix</keyword>
<feature type="non-terminal residue" evidence="13">
    <location>
        <position position="1"/>
    </location>
</feature>
<keyword evidence="5 11" id="KW-0479">Metal-binding</keyword>
<dbReference type="PRINTS" id="PR00385">
    <property type="entry name" value="P450"/>
</dbReference>
<keyword evidence="4" id="KW-0812">Transmembrane</keyword>
<comment type="cofactor">
    <cofactor evidence="11">
        <name>heme</name>
        <dbReference type="ChEBI" id="CHEBI:30413"/>
    </cofactor>
</comment>
<dbReference type="PRINTS" id="PR00463">
    <property type="entry name" value="EP450I"/>
</dbReference>
<dbReference type="PROSITE" id="PS00086">
    <property type="entry name" value="CYTOCHROME_P450"/>
    <property type="match status" value="1"/>
</dbReference>
<dbReference type="InterPro" id="IPR002401">
    <property type="entry name" value="Cyt_P450_E_grp-I"/>
</dbReference>
<evidence type="ECO:0000256" key="11">
    <source>
        <dbReference type="PIRSR" id="PIRSR602401-1"/>
    </source>
</evidence>
<name>A0A371FAP8_MUCPR</name>
<feature type="binding site" description="axial binding residue" evidence="11">
    <location>
        <position position="341"/>
    </location>
    <ligand>
        <name>heme</name>
        <dbReference type="ChEBI" id="CHEBI:30413"/>
    </ligand>
    <ligandPart>
        <name>Fe</name>
        <dbReference type="ChEBI" id="CHEBI:18248"/>
    </ligandPart>
</feature>
<dbReference type="InterPro" id="IPR001128">
    <property type="entry name" value="Cyt_P450"/>
</dbReference>
<dbReference type="InterPro" id="IPR036396">
    <property type="entry name" value="Cyt_P450_sf"/>
</dbReference>
<reference evidence="13" key="1">
    <citation type="submission" date="2018-05" db="EMBL/GenBank/DDBJ databases">
        <title>Draft genome of Mucuna pruriens seed.</title>
        <authorList>
            <person name="Nnadi N.E."/>
            <person name="Vos R."/>
            <person name="Hasami M.H."/>
            <person name="Devisetty U.K."/>
            <person name="Aguiy J.C."/>
        </authorList>
    </citation>
    <scope>NUCLEOTIDE SEQUENCE [LARGE SCALE GENOMIC DNA]</scope>
    <source>
        <strain evidence="13">JCA_2017</strain>
    </source>
</reference>
<dbReference type="STRING" id="157652.A0A371FAP8"/>
<keyword evidence="14" id="KW-1185">Reference proteome</keyword>
<comment type="caution">
    <text evidence="13">The sequence shown here is derived from an EMBL/GenBank/DDBJ whole genome shotgun (WGS) entry which is preliminary data.</text>
</comment>
<dbReference type="GO" id="GO:0005506">
    <property type="term" value="F:iron ion binding"/>
    <property type="evidence" value="ECO:0007669"/>
    <property type="project" value="InterPro"/>
</dbReference>
<keyword evidence="9 12" id="KW-0503">Monooxygenase</keyword>
<accession>A0A371FAP8</accession>
<evidence type="ECO:0000256" key="1">
    <source>
        <dbReference type="ARBA" id="ARBA00004167"/>
    </source>
</evidence>
<keyword evidence="10" id="KW-0472">Membrane</keyword>
<dbReference type="GO" id="GO:0016705">
    <property type="term" value="F:oxidoreductase activity, acting on paired donors, with incorporation or reduction of molecular oxygen"/>
    <property type="evidence" value="ECO:0007669"/>
    <property type="project" value="InterPro"/>
</dbReference>
<comment type="subcellular location">
    <subcellularLocation>
        <location evidence="1">Membrane</location>
        <topology evidence="1">Single-pass membrane protein</topology>
    </subcellularLocation>
</comment>
<dbReference type="GO" id="GO:0016020">
    <property type="term" value="C:membrane"/>
    <property type="evidence" value="ECO:0007669"/>
    <property type="project" value="UniProtKB-SubCell"/>
</dbReference>
<evidence type="ECO:0000256" key="3">
    <source>
        <dbReference type="ARBA" id="ARBA00022617"/>
    </source>
</evidence>
<dbReference type="Proteomes" id="UP000257109">
    <property type="component" value="Unassembled WGS sequence"/>
</dbReference>
<comment type="similarity">
    <text evidence="2 12">Belongs to the cytochrome P450 family.</text>
</comment>
<dbReference type="InterPro" id="IPR017972">
    <property type="entry name" value="Cyt_P450_CS"/>
</dbReference>
<evidence type="ECO:0000256" key="5">
    <source>
        <dbReference type="ARBA" id="ARBA00022723"/>
    </source>
</evidence>
<dbReference type="SUPFAM" id="SSF48264">
    <property type="entry name" value="Cytochrome P450"/>
    <property type="match status" value="1"/>
</dbReference>
<gene>
    <name evidence="13" type="primary">CYP72A63</name>
    <name evidence="13" type="ORF">CR513_44755</name>
</gene>
<evidence type="ECO:0000256" key="7">
    <source>
        <dbReference type="ARBA" id="ARBA00023002"/>
    </source>
</evidence>
<dbReference type="EMBL" id="QJKJ01009864">
    <property type="protein sequence ID" value="RDX75368.1"/>
    <property type="molecule type" value="Genomic_DNA"/>
</dbReference>
<dbReference type="SMR" id="A0A371FAP8"/>
<evidence type="ECO:0000256" key="10">
    <source>
        <dbReference type="ARBA" id="ARBA00023136"/>
    </source>
</evidence>
<evidence type="ECO:0000256" key="12">
    <source>
        <dbReference type="RuleBase" id="RU000461"/>
    </source>
</evidence>
<evidence type="ECO:0000256" key="4">
    <source>
        <dbReference type="ARBA" id="ARBA00022692"/>
    </source>
</evidence>
<dbReference type="Pfam" id="PF00067">
    <property type="entry name" value="p450"/>
    <property type="match status" value="1"/>
</dbReference>
<evidence type="ECO:0000313" key="14">
    <source>
        <dbReference type="Proteomes" id="UP000257109"/>
    </source>
</evidence>
<sequence length="394" mass="44991">MLILSKNSFIWFGPTPRVSLTDPELIKDVFNKISDFGKLNMNPQVRLLVPGLVSHEGEKWTKHRKIINPAFNLEKLKNLASDVISRTAFGSCYEEGRRIFQLLKDQAELTLKIMLKVYIPGWRFVPTSIHRRMKEIDRDIRDSLKDMISKREKALKAGEAIRNNLLDILLESNHKEIEEQGNNKNVGMNLEDVIEECKLFYFAGQETTSSMLVWTMILLSRYPHWQARAREEVLQVFGTRKPDFSGLNHLKIVTMILYEVLRLYPPVVGLPRKVSKEVKLGSLSLPAGVQISLPIIMVHHDCELWGDDANEFKPERFSEGVLKATNGRVSFFPFGGGPRICIGQNLSLLEAKIALSMILQRFSFELSPTYTHAPTTVITLQPQYGAHLILHKVE</sequence>
<evidence type="ECO:0000256" key="2">
    <source>
        <dbReference type="ARBA" id="ARBA00010617"/>
    </source>
</evidence>
<dbReference type="GO" id="GO:0020037">
    <property type="term" value="F:heme binding"/>
    <property type="evidence" value="ECO:0007669"/>
    <property type="project" value="InterPro"/>
</dbReference>
<dbReference type="Gene3D" id="1.10.630.10">
    <property type="entry name" value="Cytochrome P450"/>
    <property type="match status" value="1"/>
</dbReference>
<keyword evidence="8 11" id="KW-0408">Iron</keyword>
<dbReference type="GO" id="GO:0004497">
    <property type="term" value="F:monooxygenase activity"/>
    <property type="evidence" value="ECO:0007669"/>
    <property type="project" value="UniProtKB-KW"/>
</dbReference>
<dbReference type="InterPro" id="IPR050665">
    <property type="entry name" value="Cytochrome_P450_Monooxygen"/>
</dbReference>
<dbReference type="PANTHER" id="PTHR24282">
    <property type="entry name" value="CYTOCHROME P450 FAMILY MEMBER"/>
    <property type="match status" value="1"/>
</dbReference>
<evidence type="ECO:0000313" key="13">
    <source>
        <dbReference type="EMBL" id="RDX75368.1"/>
    </source>
</evidence>
<dbReference type="AlphaFoldDB" id="A0A371FAP8"/>
<proteinExistence type="inferred from homology"/>
<keyword evidence="7 12" id="KW-0560">Oxidoreductase</keyword>
<dbReference type="OrthoDB" id="1470350at2759"/>
<keyword evidence="3 11" id="KW-0349">Heme</keyword>
<dbReference type="PANTHER" id="PTHR24282:SF255">
    <property type="entry name" value="CYTOCHROME P450 72A11-RELATED"/>
    <property type="match status" value="1"/>
</dbReference>
<evidence type="ECO:0000256" key="9">
    <source>
        <dbReference type="ARBA" id="ARBA00023033"/>
    </source>
</evidence>
<protein>
    <submittedName>
        <fullName evidence="13">11-oxo-beta-amyrin 30-oxidase</fullName>
    </submittedName>
</protein>
<evidence type="ECO:0000256" key="6">
    <source>
        <dbReference type="ARBA" id="ARBA00022989"/>
    </source>
</evidence>
<organism evidence="13 14">
    <name type="scientific">Mucuna pruriens</name>
    <name type="common">Velvet bean</name>
    <name type="synonym">Dolichos pruriens</name>
    <dbReference type="NCBI Taxonomy" id="157652"/>
    <lineage>
        <taxon>Eukaryota</taxon>
        <taxon>Viridiplantae</taxon>
        <taxon>Streptophyta</taxon>
        <taxon>Embryophyta</taxon>
        <taxon>Tracheophyta</taxon>
        <taxon>Spermatophyta</taxon>
        <taxon>Magnoliopsida</taxon>
        <taxon>eudicotyledons</taxon>
        <taxon>Gunneridae</taxon>
        <taxon>Pentapetalae</taxon>
        <taxon>rosids</taxon>
        <taxon>fabids</taxon>
        <taxon>Fabales</taxon>
        <taxon>Fabaceae</taxon>
        <taxon>Papilionoideae</taxon>
        <taxon>50 kb inversion clade</taxon>
        <taxon>NPAAA clade</taxon>
        <taxon>indigoferoid/millettioid clade</taxon>
        <taxon>Phaseoleae</taxon>
        <taxon>Mucuna</taxon>
    </lineage>
</organism>
<evidence type="ECO:0000256" key="8">
    <source>
        <dbReference type="ARBA" id="ARBA00023004"/>
    </source>
</evidence>